<protein>
    <submittedName>
        <fullName evidence="1">Uncharacterized protein</fullName>
    </submittedName>
</protein>
<dbReference type="Proteomes" id="UP000054321">
    <property type="component" value="Unassembled WGS sequence"/>
</dbReference>
<proteinExistence type="predicted"/>
<dbReference type="AlphaFoldDB" id="A0A0C3HVX7"/>
<reference evidence="1 2" key="1">
    <citation type="submission" date="2014-04" db="EMBL/GenBank/DDBJ databases">
        <authorList>
            <consortium name="DOE Joint Genome Institute"/>
            <person name="Kuo A."/>
            <person name="Martino E."/>
            <person name="Perotto S."/>
            <person name="Kohler A."/>
            <person name="Nagy L.G."/>
            <person name="Floudas D."/>
            <person name="Copeland A."/>
            <person name="Barry K.W."/>
            <person name="Cichocki N."/>
            <person name="Veneault-Fourrey C."/>
            <person name="LaButti K."/>
            <person name="Lindquist E.A."/>
            <person name="Lipzen A."/>
            <person name="Lundell T."/>
            <person name="Morin E."/>
            <person name="Murat C."/>
            <person name="Sun H."/>
            <person name="Tunlid A."/>
            <person name="Henrissat B."/>
            <person name="Grigoriev I.V."/>
            <person name="Hibbett D.S."/>
            <person name="Martin F."/>
            <person name="Nordberg H.P."/>
            <person name="Cantor M.N."/>
            <person name="Hua S.X."/>
        </authorList>
    </citation>
    <scope>NUCLEOTIDE SEQUENCE [LARGE SCALE GENOMIC DNA]</scope>
    <source>
        <strain evidence="1 2">Zn</strain>
    </source>
</reference>
<evidence type="ECO:0000313" key="1">
    <source>
        <dbReference type="EMBL" id="KIN06397.1"/>
    </source>
</evidence>
<name>A0A0C3HVX7_OIDMZ</name>
<accession>A0A0C3HVX7</accession>
<keyword evidence="2" id="KW-1185">Reference proteome</keyword>
<dbReference type="EMBL" id="KN832871">
    <property type="protein sequence ID" value="KIN06397.1"/>
    <property type="molecule type" value="Genomic_DNA"/>
</dbReference>
<gene>
    <name evidence="1" type="ORF">OIDMADRAFT_49884</name>
</gene>
<dbReference type="HOGENOM" id="CLU_1704761_0_0_1"/>
<dbReference type="InParanoid" id="A0A0C3HVX7"/>
<evidence type="ECO:0000313" key="2">
    <source>
        <dbReference type="Proteomes" id="UP000054321"/>
    </source>
</evidence>
<reference evidence="2" key="2">
    <citation type="submission" date="2015-01" db="EMBL/GenBank/DDBJ databases">
        <title>Evolutionary Origins and Diversification of the Mycorrhizal Mutualists.</title>
        <authorList>
            <consortium name="DOE Joint Genome Institute"/>
            <consortium name="Mycorrhizal Genomics Consortium"/>
            <person name="Kohler A."/>
            <person name="Kuo A."/>
            <person name="Nagy L.G."/>
            <person name="Floudas D."/>
            <person name="Copeland A."/>
            <person name="Barry K.W."/>
            <person name="Cichocki N."/>
            <person name="Veneault-Fourrey C."/>
            <person name="LaButti K."/>
            <person name="Lindquist E.A."/>
            <person name="Lipzen A."/>
            <person name="Lundell T."/>
            <person name="Morin E."/>
            <person name="Murat C."/>
            <person name="Riley R."/>
            <person name="Ohm R."/>
            <person name="Sun H."/>
            <person name="Tunlid A."/>
            <person name="Henrissat B."/>
            <person name="Grigoriev I.V."/>
            <person name="Hibbett D.S."/>
            <person name="Martin F."/>
        </authorList>
    </citation>
    <scope>NUCLEOTIDE SEQUENCE [LARGE SCALE GENOMIC DNA]</scope>
    <source>
        <strain evidence="2">Zn</strain>
    </source>
</reference>
<organism evidence="1 2">
    <name type="scientific">Oidiodendron maius (strain Zn)</name>
    <dbReference type="NCBI Taxonomy" id="913774"/>
    <lineage>
        <taxon>Eukaryota</taxon>
        <taxon>Fungi</taxon>
        <taxon>Dikarya</taxon>
        <taxon>Ascomycota</taxon>
        <taxon>Pezizomycotina</taxon>
        <taxon>Leotiomycetes</taxon>
        <taxon>Leotiomycetes incertae sedis</taxon>
        <taxon>Myxotrichaceae</taxon>
        <taxon>Oidiodendron</taxon>
    </lineage>
</organism>
<sequence>MAWAGSALSQGLTGGRLLSVLGQWRCEWDRWDGQFENAQSSALSRTPVQEFLRPRGRGQALSIGHGGANITQRPWWQTNGTWLALSLVDPPLVFCSQLLRHSPSVFISLGPSFLPVGGEEWWRAFVDPSPTVCSRLRANSLTASSEQRQVQCLL</sequence>